<evidence type="ECO:0000313" key="3">
    <source>
        <dbReference type="Proteomes" id="UP000636888"/>
    </source>
</evidence>
<protein>
    <submittedName>
        <fullName evidence="2">ThiF family adenylyltransferase</fullName>
    </submittedName>
</protein>
<dbReference type="GO" id="GO:0061503">
    <property type="term" value="F:tRNA threonylcarbamoyladenosine dehydratase"/>
    <property type="evidence" value="ECO:0007669"/>
    <property type="project" value="TreeGrafter"/>
</dbReference>
<feature type="domain" description="THIF-type NAD/FAD binding fold" evidence="1">
    <location>
        <begin position="11"/>
        <end position="260"/>
    </location>
</feature>
<dbReference type="InterPro" id="IPR000594">
    <property type="entry name" value="ThiF_NAD_FAD-bd"/>
</dbReference>
<reference evidence="2" key="1">
    <citation type="submission" date="2020-12" db="EMBL/GenBank/DDBJ databases">
        <title>Geomonas sp. Red875, isolated from river sediment.</title>
        <authorList>
            <person name="Xu Z."/>
            <person name="Zhang Z."/>
            <person name="Masuda Y."/>
            <person name="Itoh H."/>
            <person name="Senoo K."/>
        </authorList>
    </citation>
    <scope>NUCLEOTIDE SEQUENCE</scope>
    <source>
        <strain evidence="2">Red875</strain>
    </source>
</reference>
<dbReference type="Gene3D" id="3.40.50.720">
    <property type="entry name" value="NAD(P)-binding Rossmann-like Domain"/>
    <property type="match status" value="1"/>
</dbReference>
<sequence>MNAETYLRDAFSRNIGLVSEAEQEKLLKARVAVAGAGGVGGLHLLTLARLGLGNFSIADLDTFDTVNINRQFGAMSSTLGKPKAEVLAQMVQDINPYADVRVFEHGVTLDNLDAFLEGVDVYVDGIDFFEIEIRRAIFQRCREKGIYAITSAPLGFGATLQVFSPTGMTFDDYFGIDDEMDFVEKIASFASGLGPQPYHIRYLDLSKVNFANRTGPAVAPACTMAASLIATEVAKIVTGKGTVLAAPHYLQIDLLLGKFKRGFLFMGGKNPLQKLKKWLILRKVRPNPAR</sequence>
<dbReference type="GO" id="GO:0061504">
    <property type="term" value="P:cyclic threonylcarbamoyladenosine biosynthetic process"/>
    <property type="evidence" value="ECO:0007669"/>
    <property type="project" value="TreeGrafter"/>
</dbReference>
<dbReference type="PANTHER" id="PTHR43267:SF1">
    <property type="entry name" value="TRNA THREONYLCARBAMOYLADENOSINE DEHYDRATASE"/>
    <property type="match status" value="1"/>
</dbReference>
<dbReference type="Pfam" id="PF00899">
    <property type="entry name" value="ThiF"/>
    <property type="match status" value="1"/>
</dbReference>
<dbReference type="InterPro" id="IPR035985">
    <property type="entry name" value="Ubiquitin-activating_enz"/>
</dbReference>
<dbReference type="NCBIfam" id="NF006077">
    <property type="entry name" value="PRK08223.1"/>
    <property type="match status" value="1"/>
</dbReference>
<name>A0A8J7LXT5_9BACT</name>
<dbReference type="Proteomes" id="UP000636888">
    <property type="component" value="Unassembled WGS sequence"/>
</dbReference>
<dbReference type="EMBL" id="JAEMHM010000002">
    <property type="protein sequence ID" value="MBJ6723661.1"/>
    <property type="molecule type" value="Genomic_DNA"/>
</dbReference>
<evidence type="ECO:0000313" key="2">
    <source>
        <dbReference type="EMBL" id="MBJ6723661.1"/>
    </source>
</evidence>
<gene>
    <name evidence="2" type="ORF">JFN93_02960</name>
</gene>
<organism evidence="2 3">
    <name type="scientific">Geomesophilobacter sediminis</name>
    <dbReference type="NCBI Taxonomy" id="2798584"/>
    <lineage>
        <taxon>Bacteria</taxon>
        <taxon>Pseudomonadati</taxon>
        <taxon>Thermodesulfobacteriota</taxon>
        <taxon>Desulfuromonadia</taxon>
        <taxon>Geobacterales</taxon>
        <taxon>Geobacteraceae</taxon>
        <taxon>Geomesophilobacter</taxon>
    </lineage>
</organism>
<accession>A0A8J7LXT5</accession>
<keyword evidence="2" id="KW-0548">Nucleotidyltransferase</keyword>
<dbReference type="SUPFAM" id="SSF69572">
    <property type="entry name" value="Activating enzymes of the ubiquitin-like proteins"/>
    <property type="match status" value="1"/>
</dbReference>
<dbReference type="AlphaFoldDB" id="A0A8J7LXT5"/>
<dbReference type="CDD" id="cd01483">
    <property type="entry name" value="E1_enzyme_family"/>
    <property type="match status" value="1"/>
</dbReference>
<proteinExistence type="predicted"/>
<dbReference type="InterPro" id="IPR045886">
    <property type="entry name" value="ThiF/MoeB/HesA"/>
</dbReference>
<keyword evidence="3" id="KW-1185">Reference proteome</keyword>
<evidence type="ECO:0000259" key="1">
    <source>
        <dbReference type="Pfam" id="PF00899"/>
    </source>
</evidence>
<dbReference type="GO" id="GO:0008641">
    <property type="term" value="F:ubiquitin-like modifier activating enzyme activity"/>
    <property type="evidence" value="ECO:0007669"/>
    <property type="project" value="InterPro"/>
</dbReference>
<dbReference type="GO" id="GO:0016779">
    <property type="term" value="F:nucleotidyltransferase activity"/>
    <property type="evidence" value="ECO:0007669"/>
    <property type="project" value="UniProtKB-KW"/>
</dbReference>
<dbReference type="PANTHER" id="PTHR43267">
    <property type="entry name" value="TRNA THREONYLCARBAMOYLADENOSINE DEHYDRATASE"/>
    <property type="match status" value="1"/>
</dbReference>
<comment type="caution">
    <text evidence="2">The sequence shown here is derived from an EMBL/GenBank/DDBJ whole genome shotgun (WGS) entry which is preliminary data.</text>
</comment>
<dbReference type="RefSeq" id="WP_199382499.1">
    <property type="nucleotide sequence ID" value="NZ_JAEMHM010000002.1"/>
</dbReference>
<keyword evidence="2" id="KW-0808">Transferase</keyword>